<evidence type="ECO:0000313" key="1">
    <source>
        <dbReference type="EMBL" id="KFD53317.1"/>
    </source>
</evidence>
<dbReference type="EMBL" id="KL363218">
    <property type="protein sequence ID" value="KFD53317.1"/>
    <property type="molecule type" value="Genomic_DNA"/>
</dbReference>
<name>A0A085M7X1_9BILA</name>
<protein>
    <submittedName>
        <fullName evidence="1">Uncharacterized protein</fullName>
    </submittedName>
</protein>
<proteinExistence type="predicted"/>
<keyword evidence="3" id="KW-1185">Reference proteome</keyword>
<gene>
    <name evidence="1" type="ORF">M513_05798</name>
    <name evidence="2" type="ORF">M514_05798</name>
</gene>
<organism evidence="1 3">
    <name type="scientific">Trichuris suis</name>
    <name type="common">pig whipworm</name>
    <dbReference type="NCBI Taxonomy" id="68888"/>
    <lineage>
        <taxon>Eukaryota</taxon>
        <taxon>Metazoa</taxon>
        <taxon>Ecdysozoa</taxon>
        <taxon>Nematoda</taxon>
        <taxon>Enoplea</taxon>
        <taxon>Dorylaimia</taxon>
        <taxon>Trichinellida</taxon>
        <taxon>Trichuridae</taxon>
        <taxon>Trichuris</taxon>
    </lineage>
</organism>
<reference evidence="1 3" key="1">
    <citation type="journal article" date="2014" name="Nat. Genet.">
        <title>Genome and transcriptome of the porcine whipworm Trichuris suis.</title>
        <authorList>
            <person name="Jex A.R."/>
            <person name="Nejsum P."/>
            <person name="Schwarz E.M."/>
            <person name="Hu L."/>
            <person name="Young N.D."/>
            <person name="Hall R.S."/>
            <person name="Korhonen P.K."/>
            <person name="Liao S."/>
            <person name="Thamsborg S."/>
            <person name="Xia J."/>
            <person name="Xu P."/>
            <person name="Wang S."/>
            <person name="Scheerlinck J.P."/>
            <person name="Hofmann A."/>
            <person name="Sternberg P.W."/>
            <person name="Wang J."/>
            <person name="Gasser R.B."/>
        </authorList>
    </citation>
    <scope>NUCLEOTIDE SEQUENCE [LARGE SCALE GENOMIC DNA]</scope>
    <source>
        <strain evidence="2">DCEP-RM93F</strain>
        <strain evidence="1">DCEP-RM93M</strain>
    </source>
</reference>
<evidence type="ECO:0000313" key="3">
    <source>
        <dbReference type="Proteomes" id="UP000030764"/>
    </source>
</evidence>
<dbReference type="EMBL" id="KL367525">
    <property type="protein sequence ID" value="KFD66408.1"/>
    <property type="molecule type" value="Genomic_DNA"/>
</dbReference>
<dbReference type="Proteomes" id="UP000030764">
    <property type="component" value="Unassembled WGS sequence"/>
</dbReference>
<sequence length="85" mass="9049">MAGDLYIASICCKDGGSTCHAVIDIASAKNALLMYRSGVYLFTSVLPNGLVGRLKGAMSSIDRNDQGLLLRQNSQPNEGADYPQL</sequence>
<accession>A0A085M7X1</accession>
<dbReference type="Proteomes" id="UP000030758">
    <property type="component" value="Unassembled WGS sequence"/>
</dbReference>
<evidence type="ECO:0000313" key="2">
    <source>
        <dbReference type="EMBL" id="KFD66408.1"/>
    </source>
</evidence>
<dbReference type="AlphaFoldDB" id="A0A085M7X1"/>